<comment type="pathway">
    <text evidence="2">Pyrimidine metabolism; UMP biosynthesis via salvage pathway; UMP from uracil: step 1/1.</text>
</comment>
<dbReference type="GO" id="GO:0005737">
    <property type="term" value="C:cytoplasm"/>
    <property type="evidence" value="ECO:0007669"/>
    <property type="project" value="UniProtKB-ARBA"/>
</dbReference>
<evidence type="ECO:0000256" key="5">
    <source>
        <dbReference type="ARBA" id="ARBA00022533"/>
    </source>
</evidence>
<comment type="similarity">
    <text evidence="3">Belongs to the UPRTase family.</text>
</comment>
<organism evidence="12 13">
    <name type="scientific">Roridomyces roridus</name>
    <dbReference type="NCBI Taxonomy" id="1738132"/>
    <lineage>
        <taxon>Eukaryota</taxon>
        <taxon>Fungi</taxon>
        <taxon>Dikarya</taxon>
        <taxon>Basidiomycota</taxon>
        <taxon>Agaricomycotina</taxon>
        <taxon>Agaricomycetes</taxon>
        <taxon>Agaricomycetidae</taxon>
        <taxon>Agaricales</taxon>
        <taxon>Marasmiineae</taxon>
        <taxon>Mycenaceae</taxon>
        <taxon>Roridomyces</taxon>
    </lineage>
</organism>
<evidence type="ECO:0000256" key="6">
    <source>
        <dbReference type="ARBA" id="ARBA00022676"/>
    </source>
</evidence>
<evidence type="ECO:0000313" key="13">
    <source>
        <dbReference type="Proteomes" id="UP001221142"/>
    </source>
</evidence>
<evidence type="ECO:0000313" key="12">
    <source>
        <dbReference type="EMBL" id="KAJ7638684.1"/>
    </source>
</evidence>
<dbReference type="InterPro" id="IPR000836">
    <property type="entry name" value="PRTase_dom"/>
</dbReference>
<dbReference type="AlphaFoldDB" id="A0AAD7FR57"/>
<evidence type="ECO:0000259" key="11">
    <source>
        <dbReference type="Pfam" id="PF14681"/>
    </source>
</evidence>
<evidence type="ECO:0000256" key="3">
    <source>
        <dbReference type="ARBA" id="ARBA00009516"/>
    </source>
</evidence>
<evidence type="ECO:0000256" key="10">
    <source>
        <dbReference type="ARBA" id="ARBA00031082"/>
    </source>
</evidence>
<dbReference type="Gene3D" id="3.40.50.2020">
    <property type="match status" value="1"/>
</dbReference>
<keyword evidence="8" id="KW-0547">Nucleotide-binding</keyword>
<dbReference type="PANTHER" id="PTHR32315">
    <property type="entry name" value="ADENINE PHOSPHORIBOSYLTRANSFERASE"/>
    <property type="match status" value="1"/>
</dbReference>
<dbReference type="EC" id="2.4.2.9" evidence="4"/>
<evidence type="ECO:0000256" key="9">
    <source>
        <dbReference type="ARBA" id="ARBA00023134"/>
    </source>
</evidence>
<dbReference type="EMBL" id="JARKIF010000005">
    <property type="protein sequence ID" value="KAJ7638684.1"/>
    <property type="molecule type" value="Genomic_DNA"/>
</dbReference>
<comment type="cofactor">
    <cofactor evidence="1">
        <name>Mg(2+)</name>
        <dbReference type="ChEBI" id="CHEBI:18420"/>
    </cofactor>
</comment>
<evidence type="ECO:0000256" key="8">
    <source>
        <dbReference type="ARBA" id="ARBA00022741"/>
    </source>
</evidence>
<dbReference type="FunFam" id="3.40.50.2020:FF:000003">
    <property type="entry name" value="Uracil phosphoribosyltransferase"/>
    <property type="match status" value="1"/>
</dbReference>
<reference evidence="12" key="1">
    <citation type="submission" date="2023-03" db="EMBL/GenBank/DDBJ databases">
        <title>Massive genome expansion in bonnet fungi (Mycena s.s.) driven by repeated elements and novel gene families across ecological guilds.</title>
        <authorList>
            <consortium name="Lawrence Berkeley National Laboratory"/>
            <person name="Harder C.B."/>
            <person name="Miyauchi S."/>
            <person name="Viragh M."/>
            <person name="Kuo A."/>
            <person name="Thoen E."/>
            <person name="Andreopoulos B."/>
            <person name="Lu D."/>
            <person name="Skrede I."/>
            <person name="Drula E."/>
            <person name="Henrissat B."/>
            <person name="Morin E."/>
            <person name="Kohler A."/>
            <person name="Barry K."/>
            <person name="LaButti K."/>
            <person name="Morin E."/>
            <person name="Salamov A."/>
            <person name="Lipzen A."/>
            <person name="Mereny Z."/>
            <person name="Hegedus B."/>
            <person name="Baldrian P."/>
            <person name="Stursova M."/>
            <person name="Weitz H."/>
            <person name="Taylor A."/>
            <person name="Grigoriev I.V."/>
            <person name="Nagy L.G."/>
            <person name="Martin F."/>
            <person name="Kauserud H."/>
        </authorList>
    </citation>
    <scope>NUCLEOTIDE SEQUENCE</scope>
    <source>
        <strain evidence="12">9284</strain>
    </source>
</reference>
<dbReference type="InterPro" id="IPR029057">
    <property type="entry name" value="PRTase-like"/>
</dbReference>
<keyword evidence="9" id="KW-0342">GTP-binding</keyword>
<dbReference type="CDD" id="cd06223">
    <property type="entry name" value="PRTases_typeI"/>
    <property type="match status" value="1"/>
</dbReference>
<dbReference type="SUPFAM" id="SSF53271">
    <property type="entry name" value="PRTase-like"/>
    <property type="match status" value="1"/>
</dbReference>
<dbReference type="InterPro" id="IPR050054">
    <property type="entry name" value="UPRTase/APRTase"/>
</dbReference>
<protein>
    <recommendedName>
        <fullName evidence="4">uracil phosphoribosyltransferase</fullName>
        <ecNumber evidence="4">2.4.2.9</ecNumber>
    </recommendedName>
    <alternativeName>
        <fullName evidence="10">UMP pyrophosphorylase</fullName>
    </alternativeName>
</protein>
<evidence type="ECO:0000256" key="1">
    <source>
        <dbReference type="ARBA" id="ARBA00001946"/>
    </source>
</evidence>
<dbReference type="GO" id="GO:0004845">
    <property type="term" value="F:uracil phosphoribosyltransferase activity"/>
    <property type="evidence" value="ECO:0007669"/>
    <property type="project" value="UniProtKB-EC"/>
</dbReference>
<dbReference type="GO" id="GO:0005525">
    <property type="term" value="F:GTP binding"/>
    <property type="evidence" value="ECO:0007669"/>
    <property type="project" value="UniProtKB-KW"/>
</dbReference>
<evidence type="ECO:0000256" key="4">
    <source>
        <dbReference type="ARBA" id="ARBA00011894"/>
    </source>
</evidence>
<dbReference type="Proteomes" id="UP001221142">
    <property type="component" value="Unassembled WGS sequence"/>
</dbReference>
<sequence length="212" mass="22908">MSSVNVLTHPIANAQLSTLRKTTTTAKEFREGVHTISLILALEASRSLEEETFTDQSPVASFTGTVVKPRIGLTPILRAGLGMTDAVLSLFPEAPIYHLGLFREKSTLQPVEYYSKLPSSPPIDMVFLLDPLIATGGTACAALSMIQDWGMSIKQVKLLCVLASQEGLNHVRAEFPELEIWVAGVDQTLTQNGLISPGLGDAGDRLFNTQKS</sequence>
<keyword evidence="6" id="KW-0328">Glycosyltransferase</keyword>
<comment type="caution">
    <text evidence="12">The sequence shown here is derived from an EMBL/GenBank/DDBJ whole genome shotgun (WGS) entry which is preliminary data.</text>
</comment>
<feature type="domain" description="Phosphoribosyltransferase" evidence="11">
    <location>
        <begin position="6"/>
        <end position="209"/>
    </location>
</feature>
<keyword evidence="5" id="KW-0021">Allosteric enzyme</keyword>
<keyword evidence="7" id="KW-0808">Transferase</keyword>
<proteinExistence type="inferred from homology"/>
<keyword evidence="13" id="KW-1185">Reference proteome</keyword>
<name>A0AAD7FR57_9AGAR</name>
<dbReference type="NCBIfam" id="NF001097">
    <property type="entry name" value="PRK00129.1"/>
    <property type="match status" value="1"/>
</dbReference>
<accession>A0AAD7FR57</accession>
<evidence type="ECO:0000256" key="2">
    <source>
        <dbReference type="ARBA" id="ARBA00005180"/>
    </source>
</evidence>
<evidence type="ECO:0000256" key="7">
    <source>
        <dbReference type="ARBA" id="ARBA00022679"/>
    </source>
</evidence>
<dbReference type="Pfam" id="PF14681">
    <property type="entry name" value="UPRTase"/>
    <property type="match status" value="1"/>
</dbReference>
<gene>
    <name evidence="12" type="ORF">FB45DRAFT_409053</name>
</gene>
<dbReference type="PANTHER" id="PTHR32315:SF4">
    <property type="entry name" value="URACIL PHOSPHORIBOSYLTRANSFERASE, CHLOROPLASTIC"/>
    <property type="match status" value="1"/>
</dbReference>